<dbReference type="EMBL" id="CP095043">
    <property type="protein sequence ID" value="UOQ59667.1"/>
    <property type="molecule type" value="Genomic_DNA"/>
</dbReference>
<dbReference type="PRINTS" id="PR00081">
    <property type="entry name" value="GDHRDH"/>
</dbReference>
<comment type="similarity">
    <text evidence="1">Belongs to the short-chain dehydrogenases/reductases (SDR) family.</text>
</comment>
<evidence type="ECO:0000256" key="1">
    <source>
        <dbReference type="ARBA" id="ARBA00006484"/>
    </source>
</evidence>
<keyword evidence="4" id="KW-1185">Reference proteome</keyword>
<accession>A0ABY4FTT2</accession>
<gene>
    <name evidence="3" type="ORF">MUN76_11485</name>
</gene>
<evidence type="ECO:0000256" key="2">
    <source>
        <dbReference type="ARBA" id="ARBA00023002"/>
    </source>
</evidence>
<reference evidence="3 4" key="1">
    <citation type="submission" date="2022-04" db="EMBL/GenBank/DDBJ databases">
        <title>Leucobacter sp. isolated from rhizosphere of onion.</title>
        <authorList>
            <person name="Won M."/>
            <person name="Lee C.-M."/>
            <person name="Woen H.-Y."/>
            <person name="Kwon S.-W."/>
        </authorList>
    </citation>
    <scope>NUCLEOTIDE SEQUENCE [LARGE SCALE GENOMIC DNA]</scope>
    <source>
        <strain evidence="3 4">H25R-14</strain>
    </source>
</reference>
<organism evidence="3 4">
    <name type="scientific">Leucobacter rhizosphaerae</name>
    <dbReference type="NCBI Taxonomy" id="2932245"/>
    <lineage>
        <taxon>Bacteria</taxon>
        <taxon>Bacillati</taxon>
        <taxon>Actinomycetota</taxon>
        <taxon>Actinomycetes</taxon>
        <taxon>Micrococcales</taxon>
        <taxon>Microbacteriaceae</taxon>
        <taxon>Leucobacter</taxon>
    </lineage>
</organism>
<dbReference type="SUPFAM" id="SSF51735">
    <property type="entry name" value="NAD(P)-binding Rossmann-fold domains"/>
    <property type="match status" value="1"/>
</dbReference>
<protein>
    <submittedName>
        <fullName evidence="3">SDR family oxidoreductase</fullName>
    </submittedName>
</protein>
<dbReference type="RefSeq" id="WP_244684806.1">
    <property type="nucleotide sequence ID" value="NZ_CP095043.1"/>
</dbReference>
<evidence type="ECO:0000313" key="4">
    <source>
        <dbReference type="Proteomes" id="UP000831775"/>
    </source>
</evidence>
<proteinExistence type="inferred from homology"/>
<dbReference type="InterPro" id="IPR036291">
    <property type="entry name" value="NAD(P)-bd_dom_sf"/>
</dbReference>
<evidence type="ECO:0000313" key="3">
    <source>
        <dbReference type="EMBL" id="UOQ59667.1"/>
    </source>
</evidence>
<dbReference type="InterPro" id="IPR051122">
    <property type="entry name" value="SDR_DHRS6-like"/>
</dbReference>
<dbReference type="Pfam" id="PF13561">
    <property type="entry name" value="adh_short_C2"/>
    <property type="match status" value="1"/>
</dbReference>
<dbReference type="PANTHER" id="PTHR43477:SF1">
    <property type="entry name" value="DIHYDROANTICAPSIN 7-DEHYDROGENASE"/>
    <property type="match status" value="1"/>
</dbReference>
<dbReference type="Pfam" id="PF00106">
    <property type="entry name" value="adh_short"/>
    <property type="match status" value="1"/>
</dbReference>
<dbReference type="PANTHER" id="PTHR43477">
    <property type="entry name" value="DIHYDROANTICAPSIN 7-DEHYDROGENASE"/>
    <property type="match status" value="1"/>
</dbReference>
<dbReference type="InterPro" id="IPR002347">
    <property type="entry name" value="SDR_fam"/>
</dbReference>
<name>A0ABY4FTT2_9MICO</name>
<sequence>MSVRRTVVITGGASGIGDKVVERFLNDGDHVVVVDRNPSPRDVPTILVDLTEPDAIDAAADALPQHIDVLVNAAGISGKNGVDAALAVNFLGMRRFSEIAVQRMTAESNVVTIASTTGFEWRRRIEGVQALIGSRSLEEARVNVAPFLPDGQESFEAYNLAKATVIVWTMISSRQLVPGMRMNTVSPGPTETPLLQDFYDSIGEDQLDPLKEFAGRHGTPEEIAAAIAFLASDEASWISGEDLVVDGGAEGGLLRKKLADRIAAYAAQ</sequence>
<dbReference type="Gene3D" id="3.40.50.720">
    <property type="entry name" value="NAD(P)-binding Rossmann-like Domain"/>
    <property type="match status" value="1"/>
</dbReference>
<keyword evidence="2" id="KW-0560">Oxidoreductase</keyword>
<dbReference type="Proteomes" id="UP000831775">
    <property type="component" value="Chromosome"/>
</dbReference>